<accession>A0A1R3IWA7</accession>
<sequence>MAFSSHFKLKFKRLIQVSKHRVGPLMTRKKASPLEPDKCQLISS</sequence>
<protein>
    <submittedName>
        <fullName evidence="1">Uncharacterized protein</fullName>
    </submittedName>
</protein>
<comment type="caution">
    <text evidence="1">The sequence shown here is derived from an EMBL/GenBank/DDBJ whole genome shotgun (WGS) entry which is preliminary data.</text>
</comment>
<reference evidence="1 2" key="1">
    <citation type="submission" date="2013-09" db="EMBL/GenBank/DDBJ databases">
        <title>Corchorus capsularis genome sequencing.</title>
        <authorList>
            <person name="Alam M."/>
            <person name="Haque M.S."/>
            <person name="Islam M.S."/>
            <person name="Emdad E.M."/>
            <person name="Islam M.M."/>
            <person name="Ahmed B."/>
            <person name="Halim A."/>
            <person name="Hossen Q.M.M."/>
            <person name="Hossain M.Z."/>
            <person name="Ahmed R."/>
            <person name="Khan M.M."/>
            <person name="Islam R."/>
            <person name="Rashid M.M."/>
            <person name="Khan S.A."/>
            <person name="Rahman M.S."/>
            <person name="Alam M."/>
        </authorList>
    </citation>
    <scope>NUCLEOTIDE SEQUENCE [LARGE SCALE GENOMIC DNA]</scope>
    <source>
        <strain evidence="2">cv. CVL-1</strain>
        <tissue evidence="1">Whole seedling</tissue>
    </source>
</reference>
<organism evidence="1 2">
    <name type="scientific">Corchorus capsularis</name>
    <name type="common">Jute</name>
    <dbReference type="NCBI Taxonomy" id="210143"/>
    <lineage>
        <taxon>Eukaryota</taxon>
        <taxon>Viridiplantae</taxon>
        <taxon>Streptophyta</taxon>
        <taxon>Embryophyta</taxon>
        <taxon>Tracheophyta</taxon>
        <taxon>Spermatophyta</taxon>
        <taxon>Magnoliopsida</taxon>
        <taxon>eudicotyledons</taxon>
        <taxon>Gunneridae</taxon>
        <taxon>Pentapetalae</taxon>
        <taxon>rosids</taxon>
        <taxon>malvids</taxon>
        <taxon>Malvales</taxon>
        <taxon>Malvaceae</taxon>
        <taxon>Grewioideae</taxon>
        <taxon>Apeibeae</taxon>
        <taxon>Corchorus</taxon>
    </lineage>
</organism>
<evidence type="ECO:0000313" key="2">
    <source>
        <dbReference type="Proteomes" id="UP000188268"/>
    </source>
</evidence>
<evidence type="ECO:0000313" key="1">
    <source>
        <dbReference type="EMBL" id="OMO86843.1"/>
    </source>
</evidence>
<dbReference type="Gramene" id="OMO86843">
    <property type="protein sequence ID" value="OMO86843"/>
    <property type="gene ID" value="CCACVL1_09430"/>
</dbReference>
<gene>
    <name evidence="1" type="ORF">CCACVL1_09430</name>
</gene>
<dbReference type="Proteomes" id="UP000188268">
    <property type="component" value="Unassembled WGS sequence"/>
</dbReference>
<proteinExistence type="predicted"/>
<name>A0A1R3IWA7_COCAP</name>
<dbReference type="EMBL" id="AWWV01009381">
    <property type="protein sequence ID" value="OMO86843.1"/>
    <property type="molecule type" value="Genomic_DNA"/>
</dbReference>
<dbReference type="AlphaFoldDB" id="A0A1R3IWA7"/>
<keyword evidence="2" id="KW-1185">Reference proteome</keyword>